<accession>X1PRM2</accession>
<dbReference type="EMBL" id="BARV01027831">
    <property type="protein sequence ID" value="GAI41750.1"/>
    <property type="molecule type" value="Genomic_DNA"/>
</dbReference>
<proteinExistence type="predicted"/>
<name>X1PRM2_9ZZZZ</name>
<feature type="non-terminal residue" evidence="1">
    <location>
        <position position="72"/>
    </location>
</feature>
<comment type="caution">
    <text evidence="1">The sequence shown here is derived from an EMBL/GenBank/DDBJ whole genome shotgun (WGS) entry which is preliminary data.</text>
</comment>
<protein>
    <submittedName>
        <fullName evidence="1">Uncharacterized protein</fullName>
    </submittedName>
</protein>
<organism evidence="1">
    <name type="scientific">marine sediment metagenome</name>
    <dbReference type="NCBI Taxonomy" id="412755"/>
    <lineage>
        <taxon>unclassified sequences</taxon>
        <taxon>metagenomes</taxon>
        <taxon>ecological metagenomes</taxon>
    </lineage>
</organism>
<sequence>MTEKMWFVFDATNKLVLSGYGLKSEALQEAEKVRKELIGPDYGRIEVIVLPRNDARVQRYAQTHPCWAERNN</sequence>
<reference evidence="1" key="1">
    <citation type="journal article" date="2014" name="Front. Microbiol.">
        <title>High frequency of phylogenetically diverse reductive dehalogenase-homologous genes in deep subseafloor sedimentary metagenomes.</title>
        <authorList>
            <person name="Kawai M."/>
            <person name="Futagami T."/>
            <person name="Toyoda A."/>
            <person name="Takaki Y."/>
            <person name="Nishi S."/>
            <person name="Hori S."/>
            <person name="Arai W."/>
            <person name="Tsubouchi T."/>
            <person name="Morono Y."/>
            <person name="Uchiyama I."/>
            <person name="Ito T."/>
            <person name="Fujiyama A."/>
            <person name="Inagaki F."/>
            <person name="Takami H."/>
        </authorList>
    </citation>
    <scope>NUCLEOTIDE SEQUENCE</scope>
    <source>
        <strain evidence="1">Expedition CK06-06</strain>
    </source>
</reference>
<gene>
    <name evidence="1" type="ORF">S06H3_44705</name>
</gene>
<dbReference type="AlphaFoldDB" id="X1PRM2"/>
<evidence type="ECO:0000313" key="1">
    <source>
        <dbReference type="EMBL" id="GAI41750.1"/>
    </source>
</evidence>